<dbReference type="Proteomes" id="UP000182584">
    <property type="component" value="Unassembled WGS sequence"/>
</dbReference>
<sequence>MGYSDGSISAQTEEVSSTGSQLSTFAETLQGYIDTAKSVVDTIVEDTEGAAKTTLDETFYDLYNDLAQYVTDLDTLGSNVQTSASNMEMIDSTASGALTYK</sequence>
<evidence type="ECO:0000313" key="3">
    <source>
        <dbReference type="Proteomes" id="UP000182584"/>
    </source>
</evidence>
<dbReference type="InterPro" id="IPR010310">
    <property type="entry name" value="T7SS_ESAT-6-like"/>
</dbReference>
<dbReference type="SUPFAM" id="SSF140453">
    <property type="entry name" value="EsxAB dimer-like"/>
    <property type="match status" value="1"/>
</dbReference>
<organism evidence="2 3">
    <name type="scientific">Butyrivibrio fibrisolvens</name>
    <dbReference type="NCBI Taxonomy" id="831"/>
    <lineage>
        <taxon>Bacteria</taxon>
        <taxon>Bacillati</taxon>
        <taxon>Bacillota</taxon>
        <taxon>Clostridia</taxon>
        <taxon>Lachnospirales</taxon>
        <taxon>Lachnospiraceae</taxon>
        <taxon>Butyrivibrio</taxon>
    </lineage>
</organism>
<dbReference type="OrthoDB" id="2054189at2"/>
<dbReference type="EMBL" id="FOGJ01000001">
    <property type="protein sequence ID" value="SEQ97639.1"/>
    <property type="molecule type" value="Genomic_DNA"/>
</dbReference>
<dbReference type="RefSeq" id="WP_074753652.1">
    <property type="nucleotide sequence ID" value="NZ_FOGJ01000001.1"/>
</dbReference>
<protein>
    <submittedName>
        <fullName evidence="2">WXG100 family type VII secretion target</fullName>
    </submittedName>
</protein>
<evidence type="ECO:0000256" key="1">
    <source>
        <dbReference type="SAM" id="MobiDB-lite"/>
    </source>
</evidence>
<evidence type="ECO:0000313" key="2">
    <source>
        <dbReference type="EMBL" id="SEQ97639.1"/>
    </source>
</evidence>
<feature type="region of interest" description="Disordered" evidence="1">
    <location>
        <begin position="1"/>
        <end position="20"/>
    </location>
</feature>
<name>A0A1H9KEZ4_BUTFI</name>
<proteinExistence type="predicted"/>
<dbReference type="Gene3D" id="1.10.287.1060">
    <property type="entry name" value="ESAT-6-like"/>
    <property type="match status" value="1"/>
</dbReference>
<dbReference type="InterPro" id="IPR036689">
    <property type="entry name" value="ESAT-6-like_sf"/>
</dbReference>
<accession>A0A1H9KEZ4</accession>
<reference evidence="2 3" key="1">
    <citation type="submission" date="2016-10" db="EMBL/GenBank/DDBJ databases">
        <authorList>
            <person name="de Groot N.N."/>
        </authorList>
    </citation>
    <scope>NUCLEOTIDE SEQUENCE [LARGE SCALE GENOMIC DNA]</scope>
    <source>
        <strain evidence="2 3">AR40</strain>
    </source>
</reference>
<dbReference type="Pfam" id="PF06013">
    <property type="entry name" value="WXG100"/>
    <property type="match status" value="1"/>
</dbReference>
<dbReference type="AlphaFoldDB" id="A0A1H9KEZ4"/>
<gene>
    <name evidence="2" type="ORF">SAMN04487884_10132</name>
</gene>